<comment type="caution">
    <text evidence="4">The sequence shown here is derived from an EMBL/GenBank/DDBJ whole genome shotgun (WGS) entry which is preliminary data.</text>
</comment>
<dbReference type="GO" id="GO:0034236">
    <property type="term" value="F:protein kinase A catalytic subunit binding"/>
    <property type="evidence" value="ECO:0007669"/>
    <property type="project" value="TreeGrafter"/>
</dbReference>
<dbReference type="Pfam" id="PF00027">
    <property type="entry name" value="cNMP_binding"/>
    <property type="match status" value="1"/>
</dbReference>
<proteinExistence type="predicted"/>
<keyword evidence="1" id="KW-0175">Coiled coil</keyword>
<dbReference type="InterPro" id="IPR000595">
    <property type="entry name" value="cNMP-bd_dom"/>
</dbReference>
<evidence type="ECO:0000256" key="2">
    <source>
        <dbReference type="SAM" id="MobiDB-lite"/>
    </source>
</evidence>
<dbReference type="EMBL" id="CAJJDP010000070">
    <property type="protein sequence ID" value="CAD8178627.1"/>
    <property type="molecule type" value="Genomic_DNA"/>
</dbReference>
<dbReference type="GO" id="GO:0030552">
    <property type="term" value="F:cAMP binding"/>
    <property type="evidence" value="ECO:0007669"/>
    <property type="project" value="TreeGrafter"/>
</dbReference>
<reference evidence="4" key="1">
    <citation type="submission" date="2021-01" db="EMBL/GenBank/DDBJ databases">
        <authorList>
            <consortium name="Genoscope - CEA"/>
            <person name="William W."/>
        </authorList>
    </citation>
    <scope>NUCLEOTIDE SEQUENCE</scope>
</reference>
<name>A0A8S1VNV5_PAROT</name>
<dbReference type="PROSITE" id="PS00889">
    <property type="entry name" value="CNMP_BINDING_2"/>
    <property type="match status" value="1"/>
</dbReference>
<dbReference type="GO" id="GO:0005829">
    <property type="term" value="C:cytosol"/>
    <property type="evidence" value="ECO:0007669"/>
    <property type="project" value="TreeGrafter"/>
</dbReference>
<feature type="domain" description="Cyclic nucleotide-binding" evidence="3">
    <location>
        <begin position="95"/>
        <end position="205"/>
    </location>
</feature>
<dbReference type="PANTHER" id="PTHR11635:SF152">
    <property type="entry name" value="CAMP-DEPENDENT PROTEIN KINASE TYPE I REGULATORY SUBUNIT-RELATED"/>
    <property type="match status" value="1"/>
</dbReference>
<dbReference type="CDD" id="cd00038">
    <property type="entry name" value="CAP_ED"/>
    <property type="match status" value="2"/>
</dbReference>
<dbReference type="Proteomes" id="UP000683925">
    <property type="component" value="Unassembled WGS sequence"/>
</dbReference>
<protein>
    <recommendedName>
        <fullName evidence="3">Cyclic nucleotide-binding domain-containing protein</fullName>
    </recommendedName>
</protein>
<feature type="domain" description="Cyclic nucleotide-binding" evidence="3">
    <location>
        <begin position="208"/>
        <end position="364"/>
    </location>
</feature>
<dbReference type="PROSITE" id="PS50042">
    <property type="entry name" value="CNMP_BINDING_3"/>
    <property type="match status" value="2"/>
</dbReference>
<dbReference type="InterPro" id="IPR018488">
    <property type="entry name" value="cNMP-bd_CS"/>
</dbReference>
<dbReference type="FunFam" id="2.60.120.10:FF:000267">
    <property type="entry name" value="Uncharacterized protein"/>
    <property type="match status" value="1"/>
</dbReference>
<sequence length="637" mass="74711">MNKFIRKNSLNTQALKEQENKKLKQYILQMEQDPSLYETLTQEQIFGILCIILTKSSYHRTQSEIEILKKATIHIDYFQKLIEKDQGPLLWERCLRKMSYTYLSYGQTLFREGDVGTTFYIILQGRVSIHKRLLVQEEFQDKELIQLQDGQGFGELALENNEPRSASVKAILPTHLAVLEAEDYMVIKKTVINQQRQMYFEEFAKLSIFRDWKFMSIKSLFDVIKQNKYRLNHTIFKEGDPSNEVYFIQTGQFKAVKTLRITQEIEDNSSQDDLQKLKDRFAYSKPSLSNSDKIDMLYQKKKYGNLVIGDKKSTMTLKFVGAGEMFGELEILKQQDLCRQFSYVSTFESNTVYSVSKRDFLRVLQNDPPLLQSLNSLNEDKLKQALAQIKAYEKNFIDQTEKQTILQRTQIKEQLNPKLLTDEDLESKVLVRNKTFVSKISSKKQCVDKKIRELTLTLQPPKSEMNYSTLLMQLYESQKHRRQRTEQQINLVSKKGSKTIKTSFEKRPKTEMMSHDSPKLNVHISNVLSKLFASQPIIESNFNEEEENYNKEQQQFNLKEIKKSMDHIQDSSQNLIKKYPTESTLTRRIHSTTSRQLQTSPTSSKFGQIDRFNSNSFKSHLPLVLQNKYFRLTPKQQ</sequence>
<dbReference type="OMA" id="TEMMSHD"/>
<evidence type="ECO:0000313" key="4">
    <source>
        <dbReference type="EMBL" id="CAD8178627.1"/>
    </source>
</evidence>
<feature type="region of interest" description="Disordered" evidence="2">
    <location>
        <begin position="587"/>
        <end position="606"/>
    </location>
</feature>
<dbReference type="GO" id="GO:0005952">
    <property type="term" value="C:cAMP-dependent protein kinase complex"/>
    <property type="evidence" value="ECO:0007669"/>
    <property type="project" value="InterPro"/>
</dbReference>
<evidence type="ECO:0000259" key="3">
    <source>
        <dbReference type="PROSITE" id="PS50042"/>
    </source>
</evidence>
<gene>
    <name evidence="4" type="ORF">POCTA_138.1.T0710177</name>
</gene>
<dbReference type="OrthoDB" id="417078at2759"/>
<dbReference type="AlphaFoldDB" id="A0A8S1VNV5"/>
<dbReference type="InterPro" id="IPR050503">
    <property type="entry name" value="cAMP-dep_PK_reg_su-like"/>
</dbReference>
<feature type="coiled-coil region" evidence="1">
    <location>
        <begin position="375"/>
        <end position="402"/>
    </location>
</feature>
<evidence type="ECO:0000256" key="1">
    <source>
        <dbReference type="SAM" id="Coils"/>
    </source>
</evidence>
<accession>A0A8S1VNV5</accession>
<dbReference type="GO" id="GO:0004862">
    <property type="term" value="F:cAMP-dependent protein kinase inhibitor activity"/>
    <property type="evidence" value="ECO:0007669"/>
    <property type="project" value="TreeGrafter"/>
</dbReference>
<dbReference type="SMART" id="SM00100">
    <property type="entry name" value="cNMP"/>
    <property type="match status" value="2"/>
</dbReference>
<dbReference type="PANTHER" id="PTHR11635">
    <property type="entry name" value="CAMP-DEPENDENT PROTEIN KINASE REGULATORY CHAIN"/>
    <property type="match status" value="1"/>
</dbReference>
<keyword evidence="5" id="KW-1185">Reference proteome</keyword>
<evidence type="ECO:0000313" key="5">
    <source>
        <dbReference type="Proteomes" id="UP000683925"/>
    </source>
</evidence>
<organism evidence="4 5">
    <name type="scientific">Paramecium octaurelia</name>
    <dbReference type="NCBI Taxonomy" id="43137"/>
    <lineage>
        <taxon>Eukaryota</taxon>
        <taxon>Sar</taxon>
        <taxon>Alveolata</taxon>
        <taxon>Ciliophora</taxon>
        <taxon>Intramacronucleata</taxon>
        <taxon>Oligohymenophorea</taxon>
        <taxon>Peniculida</taxon>
        <taxon>Parameciidae</taxon>
        <taxon>Paramecium</taxon>
    </lineage>
</organism>